<dbReference type="Gene3D" id="3.10.350.10">
    <property type="entry name" value="LysM domain"/>
    <property type="match status" value="1"/>
</dbReference>
<sequence>MILQPDKTYNVQKGDTLESIAKSQGIDVMELLRNNPNTSNRELYTGEELVISYADKRTAAVRTNGFAYPFIDRRTLEKTLPYLTYLTIYSYRITENGGLTEVDDSEIIQMARAYRVAPIMFITASNEGSSVNTDIAHTLISNMEIQTAFINNILANLHGKGYYGINIDTPFVQPQDRQAYVKFIANITERLNSEGFFVTVTIAPSTFEVSTGIIYEGIDYTGLSQAANNVLYQLTYVWRYPHSLPISILPFDAIIQTLDKALRLISPEKFVLGFSNVGYLWEFPFFSAIINVNFINYNSAIELANDTGSSILFNEPSRSSYFQFIDSGLEYMTWLKDIRALYPMLEYAQSNEIQGISLWNIMYFITNTWLVINALYVIEKI</sequence>
<evidence type="ECO:0000256" key="2">
    <source>
        <dbReference type="SAM" id="Phobius"/>
    </source>
</evidence>
<keyword evidence="2" id="KW-0472">Membrane</keyword>
<keyword evidence="1" id="KW-0326">Glycosidase</keyword>
<dbReference type="PROSITE" id="PS51782">
    <property type="entry name" value="LYSM"/>
    <property type="match status" value="1"/>
</dbReference>
<dbReference type="Gene3D" id="3.10.50.10">
    <property type="match status" value="1"/>
</dbReference>
<keyword evidence="1" id="KW-0378">Hydrolase</keyword>
<keyword evidence="2" id="KW-0812">Transmembrane</keyword>
<dbReference type="PANTHER" id="PTHR46066">
    <property type="entry name" value="CHITINASE DOMAIN-CONTAINING PROTEIN 1 FAMILY MEMBER"/>
    <property type="match status" value="1"/>
</dbReference>
<evidence type="ECO:0000259" key="3">
    <source>
        <dbReference type="PROSITE" id="PS51782"/>
    </source>
</evidence>
<dbReference type="GO" id="GO:0016798">
    <property type="term" value="F:hydrolase activity, acting on glycosyl bonds"/>
    <property type="evidence" value="ECO:0007669"/>
    <property type="project" value="UniProtKB-KW"/>
</dbReference>
<dbReference type="AlphaFoldDB" id="A0A1M6S564"/>
<dbReference type="SUPFAM" id="SSF54106">
    <property type="entry name" value="LysM domain"/>
    <property type="match status" value="1"/>
</dbReference>
<dbReference type="PROSITE" id="PS51910">
    <property type="entry name" value="GH18_2"/>
    <property type="match status" value="1"/>
</dbReference>
<organism evidence="5 6">
    <name type="scientific">Anaerocolumna jejuensis DSM 15929</name>
    <dbReference type="NCBI Taxonomy" id="1121322"/>
    <lineage>
        <taxon>Bacteria</taxon>
        <taxon>Bacillati</taxon>
        <taxon>Bacillota</taxon>
        <taxon>Clostridia</taxon>
        <taxon>Lachnospirales</taxon>
        <taxon>Lachnospiraceae</taxon>
        <taxon>Anaerocolumna</taxon>
    </lineage>
</organism>
<evidence type="ECO:0000256" key="1">
    <source>
        <dbReference type="ARBA" id="ARBA00023295"/>
    </source>
</evidence>
<dbReference type="STRING" id="1121322.SAMN02745136_02415"/>
<dbReference type="Pfam" id="PF00704">
    <property type="entry name" value="Glyco_hydro_18"/>
    <property type="match status" value="1"/>
</dbReference>
<feature type="domain" description="LysM" evidence="3">
    <location>
        <begin position="7"/>
        <end position="51"/>
    </location>
</feature>
<dbReference type="GO" id="GO:0070492">
    <property type="term" value="F:oligosaccharide binding"/>
    <property type="evidence" value="ECO:0007669"/>
    <property type="project" value="TreeGrafter"/>
</dbReference>
<dbReference type="SUPFAM" id="SSF51445">
    <property type="entry name" value="(Trans)glycosidases"/>
    <property type="match status" value="1"/>
</dbReference>
<dbReference type="GO" id="GO:0008061">
    <property type="term" value="F:chitin binding"/>
    <property type="evidence" value="ECO:0007669"/>
    <property type="project" value="InterPro"/>
</dbReference>
<dbReference type="GO" id="GO:0005975">
    <property type="term" value="P:carbohydrate metabolic process"/>
    <property type="evidence" value="ECO:0007669"/>
    <property type="project" value="InterPro"/>
</dbReference>
<dbReference type="InterPro" id="IPR029070">
    <property type="entry name" value="Chitinase_insertion_sf"/>
</dbReference>
<dbReference type="InterPro" id="IPR011583">
    <property type="entry name" value="Chitinase_II/V-like_cat"/>
</dbReference>
<keyword evidence="2" id="KW-1133">Transmembrane helix</keyword>
<dbReference type="Gene3D" id="3.20.20.80">
    <property type="entry name" value="Glycosidases"/>
    <property type="match status" value="1"/>
</dbReference>
<evidence type="ECO:0000313" key="5">
    <source>
        <dbReference type="EMBL" id="SHK39964.1"/>
    </source>
</evidence>
<feature type="domain" description="GH18" evidence="4">
    <location>
        <begin position="48"/>
        <end position="381"/>
    </location>
</feature>
<dbReference type="InterPro" id="IPR001223">
    <property type="entry name" value="Glyco_hydro18_cat"/>
</dbReference>
<reference evidence="5 6" key="1">
    <citation type="submission" date="2016-11" db="EMBL/GenBank/DDBJ databases">
        <authorList>
            <person name="Jaros S."/>
            <person name="Januszkiewicz K."/>
            <person name="Wedrychowicz H."/>
        </authorList>
    </citation>
    <scope>NUCLEOTIDE SEQUENCE [LARGE SCALE GENOMIC DNA]</scope>
    <source>
        <strain evidence="5 6">DSM 15929</strain>
    </source>
</reference>
<gene>
    <name evidence="5" type="ORF">SAMN02745136_02415</name>
</gene>
<protein>
    <submittedName>
        <fullName evidence="5">Spore germination protein</fullName>
    </submittedName>
</protein>
<dbReference type="RefSeq" id="WP_073276156.1">
    <property type="nucleotide sequence ID" value="NZ_FRAC01000011.1"/>
</dbReference>
<evidence type="ECO:0000259" key="4">
    <source>
        <dbReference type="PROSITE" id="PS51910"/>
    </source>
</evidence>
<accession>A0A1M6S564</accession>
<dbReference type="GO" id="GO:0012505">
    <property type="term" value="C:endomembrane system"/>
    <property type="evidence" value="ECO:0007669"/>
    <property type="project" value="TreeGrafter"/>
</dbReference>
<dbReference type="InterPro" id="IPR017853">
    <property type="entry name" value="GH"/>
</dbReference>
<dbReference type="Proteomes" id="UP000184386">
    <property type="component" value="Unassembled WGS sequence"/>
</dbReference>
<dbReference type="Pfam" id="PF01476">
    <property type="entry name" value="LysM"/>
    <property type="match status" value="1"/>
</dbReference>
<dbReference type="InterPro" id="IPR036779">
    <property type="entry name" value="LysM_dom_sf"/>
</dbReference>
<dbReference type="SMART" id="SM00257">
    <property type="entry name" value="LysM"/>
    <property type="match status" value="1"/>
</dbReference>
<dbReference type="InterPro" id="IPR018392">
    <property type="entry name" value="LysM"/>
</dbReference>
<keyword evidence="6" id="KW-1185">Reference proteome</keyword>
<name>A0A1M6S564_9FIRM</name>
<dbReference type="OrthoDB" id="9769314at2"/>
<dbReference type="EMBL" id="FRAC01000011">
    <property type="protein sequence ID" value="SHK39964.1"/>
    <property type="molecule type" value="Genomic_DNA"/>
</dbReference>
<proteinExistence type="predicted"/>
<dbReference type="SMART" id="SM00636">
    <property type="entry name" value="Glyco_18"/>
    <property type="match status" value="1"/>
</dbReference>
<dbReference type="CDD" id="cd00118">
    <property type="entry name" value="LysM"/>
    <property type="match status" value="1"/>
</dbReference>
<evidence type="ECO:0000313" key="6">
    <source>
        <dbReference type="Proteomes" id="UP000184386"/>
    </source>
</evidence>
<feature type="transmembrane region" description="Helical" evidence="2">
    <location>
        <begin position="358"/>
        <end position="378"/>
    </location>
</feature>
<dbReference type="PANTHER" id="PTHR46066:SF2">
    <property type="entry name" value="CHITINASE DOMAIN-CONTAINING PROTEIN 1"/>
    <property type="match status" value="1"/>
</dbReference>